<dbReference type="EMBL" id="CAJVQB010062658">
    <property type="protein sequence ID" value="CAG8840360.1"/>
    <property type="molecule type" value="Genomic_DNA"/>
</dbReference>
<keyword evidence="2" id="KW-1185">Reference proteome</keyword>
<reference evidence="1 2" key="1">
    <citation type="submission" date="2021-06" db="EMBL/GenBank/DDBJ databases">
        <authorList>
            <person name="Kallberg Y."/>
            <person name="Tangrot J."/>
            <person name="Rosling A."/>
        </authorList>
    </citation>
    <scope>NUCLEOTIDE SEQUENCE [LARGE SCALE GENOMIC DNA]</scope>
    <source>
        <strain evidence="1 2">120-4 pot B 10/14</strain>
    </source>
</reference>
<feature type="non-terminal residue" evidence="1">
    <location>
        <position position="68"/>
    </location>
</feature>
<sequence length="68" mass="7960">MDKEKFKEWKQDYTPKENINIGDYEILSVEISQAEMIEIIRVALLHKATGQTMISNEMLKKLPTKGYE</sequence>
<evidence type="ECO:0000313" key="1">
    <source>
        <dbReference type="EMBL" id="CAG8840360.1"/>
    </source>
</evidence>
<evidence type="ECO:0000313" key="2">
    <source>
        <dbReference type="Proteomes" id="UP000789901"/>
    </source>
</evidence>
<comment type="caution">
    <text evidence="1">The sequence shown here is derived from an EMBL/GenBank/DDBJ whole genome shotgun (WGS) entry which is preliminary data.</text>
</comment>
<protein>
    <submittedName>
        <fullName evidence="1">5218_t:CDS:1</fullName>
    </submittedName>
</protein>
<accession>A0ABN7WTC4</accession>
<name>A0ABN7WTC4_GIGMA</name>
<organism evidence="1 2">
    <name type="scientific">Gigaspora margarita</name>
    <dbReference type="NCBI Taxonomy" id="4874"/>
    <lineage>
        <taxon>Eukaryota</taxon>
        <taxon>Fungi</taxon>
        <taxon>Fungi incertae sedis</taxon>
        <taxon>Mucoromycota</taxon>
        <taxon>Glomeromycotina</taxon>
        <taxon>Glomeromycetes</taxon>
        <taxon>Diversisporales</taxon>
        <taxon>Gigasporaceae</taxon>
        <taxon>Gigaspora</taxon>
    </lineage>
</organism>
<proteinExistence type="predicted"/>
<dbReference type="Proteomes" id="UP000789901">
    <property type="component" value="Unassembled WGS sequence"/>
</dbReference>
<gene>
    <name evidence="1" type="ORF">GMARGA_LOCUS34874</name>
</gene>